<dbReference type="InterPro" id="IPR013525">
    <property type="entry name" value="ABC2_TM"/>
</dbReference>
<evidence type="ECO:0000313" key="10">
    <source>
        <dbReference type="Proteomes" id="UP000184111"/>
    </source>
</evidence>
<dbReference type="GO" id="GO:0140359">
    <property type="term" value="F:ABC-type transporter activity"/>
    <property type="evidence" value="ECO:0007669"/>
    <property type="project" value="InterPro"/>
</dbReference>
<feature type="transmembrane region" description="Helical" evidence="6">
    <location>
        <begin position="257"/>
        <end position="279"/>
    </location>
</feature>
<keyword evidence="3 6" id="KW-1133">Transmembrane helix</keyword>
<keyword evidence="6" id="KW-1003">Cell membrane</keyword>
<evidence type="ECO:0000256" key="1">
    <source>
        <dbReference type="ARBA" id="ARBA00004141"/>
    </source>
</evidence>
<dbReference type="PANTHER" id="PTHR43229">
    <property type="entry name" value="NODULATION PROTEIN J"/>
    <property type="match status" value="1"/>
</dbReference>
<dbReference type="InterPro" id="IPR051784">
    <property type="entry name" value="Nod_factor_ABC_transporter"/>
</dbReference>
<dbReference type="AlphaFoldDB" id="A0A1M7QTR7"/>
<feature type="transmembrane region" description="Helical" evidence="6">
    <location>
        <begin position="166"/>
        <end position="190"/>
    </location>
</feature>
<dbReference type="Pfam" id="PF01061">
    <property type="entry name" value="ABC2_membrane"/>
    <property type="match status" value="1"/>
</dbReference>
<feature type="transmembrane region" description="Helical" evidence="6">
    <location>
        <begin position="141"/>
        <end position="160"/>
    </location>
</feature>
<dbReference type="RefSeq" id="WP_235002738.1">
    <property type="nucleotide sequence ID" value="NZ_FRBI01000042.1"/>
</dbReference>
<keyword evidence="5" id="KW-0046">Antibiotic resistance</keyword>
<dbReference type="STRING" id="310782.SAMN05216499_14218"/>
<keyword evidence="4 6" id="KW-0472">Membrane</keyword>
<keyword evidence="2 6" id="KW-0812">Transmembrane</keyword>
<evidence type="ECO:0000256" key="5">
    <source>
        <dbReference type="ARBA" id="ARBA00023251"/>
    </source>
</evidence>
<sequence length="283" mass="30074">MTETARLHRDGGPTGSADPREPLTGSAPRLVRTAQDGLAVAWRNLIGLRRVPRLLVFSTIQPLVFVLMFRYVFGGVVSPALHGVSYVDFLIPGIFVQTAVFGAMNTAIGLATDMQTGLMERFRSLPMARSAVLVGRTTADLVRNVFVVALMTGVGFAIGFRIHAGILSFLGGVLLVVAFGFAMSWIFAVVGMAVGDPETAQAAAFPVLAPLVFASAAFVPVNTMPGWLQAFAEHQPVSRTADAVRVLVLGGPVVSDVWQALAWDAGIVAVFAPLGVRLYRRAV</sequence>
<evidence type="ECO:0000256" key="6">
    <source>
        <dbReference type="RuleBase" id="RU361157"/>
    </source>
</evidence>
<name>A0A1M7QTR7_9ACTN</name>
<evidence type="ECO:0000259" key="8">
    <source>
        <dbReference type="PROSITE" id="PS51012"/>
    </source>
</evidence>
<dbReference type="PANTHER" id="PTHR43229:SF2">
    <property type="entry name" value="NODULATION PROTEIN J"/>
    <property type="match status" value="1"/>
</dbReference>
<feature type="compositionally biased region" description="Basic and acidic residues" evidence="7">
    <location>
        <begin position="1"/>
        <end position="11"/>
    </location>
</feature>
<keyword evidence="6" id="KW-0813">Transport</keyword>
<dbReference type="EMBL" id="FRBI01000042">
    <property type="protein sequence ID" value="SHN35001.1"/>
    <property type="molecule type" value="Genomic_DNA"/>
</dbReference>
<dbReference type="PIRSF" id="PIRSF006648">
    <property type="entry name" value="DrrB"/>
    <property type="match status" value="1"/>
</dbReference>
<dbReference type="GO" id="GO:0043190">
    <property type="term" value="C:ATP-binding cassette (ABC) transporter complex"/>
    <property type="evidence" value="ECO:0007669"/>
    <property type="project" value="InterPro"/>
</dbReference>
<dbReference type="Proteomes" id="UP000184111">
    <property type="component" value="Unassembled WGS sequence"/>
</dbReference>
<evidence type="ECO:0000313" key="9">
    <source>
        <dbReference type="EMBL" id="SHN35001.1"/>
    </source>
</evidence>
<feature type="transmembrane region" description="Helical" evidence="6">
    <location>
        <begin position="202"/>
        <end position="221"/>
    </location>
</feature>
<comment type="subcellular location">
    <subcellularLocation>
        <location evidence="6">Cell membrane</location>
        <topology evidence="6">Multi-pass membrane protein</topology>
    </subcellularLocation>
    <subcellularLocation>
        <location evidence="1">Membrane</location>
        <topology evidence="1">Multi-pass membrane protein</topology>
    </subcellularLocation>
</comment>
<accession>A0A1M7QTR7</accession>
<protein>
    <recommendedName>
        <fullName evidence="6">Transport permease protein</fullName>
    </recommendedName>
</protein>
<proteinExistence type="inferred from homology"/>
<dbReference type="InterPro" id="IPR000412">
    <property type="entry name" value="ABC_2_transport"/>
</dbReference>
<keyword evidence="10" id="KW-1185">Reference proteome</keyword>
<feature type="region of interest" description="Disordered" evidence="7">
    <location>
        <begin position="1"/>
        <end position="25"/>
    </location>
</feature>
<dbReference type="PROSITE" id="PS51012">
    <property type="entry name" value="ABC_TM2"/>
    <property type="match status" value="1"/>
</dbReference>
<feature type="transmembrane region" description="Helical" evidence="6">
    <location>
        <begin position="54"/>
        <end position="77"/>
    </location>
</feature>
<feature type="domain" description="ABC transmembrane type-2" evidence="8">
    <location>
        <begin position="53"/>
        <end position="282"/>
    </location>
</feature>
<evidence type="ECO:0000256" key="4">
    <source>
        <dbReference type="ARBA" id="ARBA00023136"/>
    </source>
</evidence>
<dbReference type="InterPro" id="IPR047817">
    <property type="entry name" value="ABC2_TM_bact-type"/>
</dbReference>
<reference evidence="9 10" key="1">
    <citation type="submission" date="2016-11" db="EMBL/GenBank/DDBJ databases">
        <authorList>
            <person name="Jaros S."/>
            <person name="Januszkiewicz K."/>
            <person name="Wedrychowicz H."/>
        </authorList>
    </citation>
    <scope>NUCLEOTIDE SEQUENCE [LARGE SCALE GENOMIC DNA]</scope>
    <source>
        <strain evidence="9 10">CGMCC 4.2025</strain>
    </source>
</reference>
<organism evidence="9 10">
    <name type="scientific">Actinacidiphila paucisporea</name>
    <dbReference type="NCBI Taxonomy" id="310782"/>
    <lineage>
        <taxon>Bacteria</taxon>
        <taxon>Bacillati</taxon>
        <taxon>Actinomycetota</taxon>
        <taxon>Actinomycetes</taxon>
        <taxon>Kitasatosporales</taxon>
        <taxon>Streptomycetaceae</taxon>
        <taxon>Actinacidiphila</taxon>
    </lineage>
</organism>
<gene>
    <name evidence="9" type="ORF">SAMN05216499_14218</name>
</gene>
<dbReference type="PRINTS" id="PR00164">
    <property type="entry name" value="ABC2TRNSPORT"/>
</dbReference>
<feature type="transmembrane region" description="Helical" evidence="6">
    <location>
        <begin position="89"/>
        <end position="111"/>
    </location>
</feature>
<evidence type="ECO:0000256" key="7">
    <source>
        <dbReference type="SAM" id="MobiDB-lite"/>
    </source>
</evidence>
<comment type="similarity">
    <text evidence="6">Belongs to the ABC-2 integral membrane protein family.</text>
</comment>
<evidence type="ECO:0000256" key="3">
    <source>
        <dbReference type="ARBA" id="ARBA00022989"/>
    </source>
</evidence>
<evidence type="ECO:0000256" key="2">
    <source>
        <dbReference type="ARBA" id="ARBA00022692"/>
    </source>
</evidence>
<dbReference type="GO" id="GO:0046677">
    <property type="term" value="P:response to antibiotic"/>
    <property type="evidence" value="ECO:0007669"/>
    <property type="project" value="UniProtKB-KW"/>
</dbReference>